<organism evidence="1 2">
    <name type="scientific">Paracoccus litorisediminis</name>
    <dbReference type="NCBI Taxonomy" id="2006130"/>
    <lineage>
        <taxon>Bacteria</taxon>
        <taxon>Pseudomonadati</taxon>
        <taxon>Pseudomonadota</taxon>
        <taxon>Alphaproteobacteria</taxon>
        <taxon>Rhodobacterales</taxon>
        <taxon>Paracoccaceae</taxon>
        <taxon>Paracoccus</taxon>
    </lineage>
</organism>
<name>A0A844HV87_9RHOB</name>
<comment type="caution">
    <text evidence="1">The sequence shown here is derived from an EMBL/GenBank/DDBJ whole genome shotgun (WGS) entry which is preliminary data.</text>
</comment>
<evidence type="ECO:0000313" key="2">
    <source>
        <dbReference type="Proteomes" id="UP000449846"/>
    </source>
</evidence>
<evidence type="ECO:0000313" key="1">
    <source>
        <dbReference type="EMBL" id="MTH62247.1"/>
    </source>
</evidence>
<accession>A0A844HV87</accession>
<dbReference type="AlphaFoldDB" id="A0A844HV87"/>
<dbReference type="OrthoDB" id="8451553at2"/>
<sequence length="95" mass="10939">MNNEIPNKLAAVRKTAIRCTSTMCCHQTFRWSRTACLTMKVLFGMALRETTGFEEGFLRLIGLNWKVPFVGRSFHGKTRLSSSVQHSHVARRRLR</sequence>
<proteinExistence type="predicted"/>
<evidence type="ECO:0008006" key="3">
    <source>
        <dbReference type="Google" id="ProtNLM"/>
    </source>
</evidence>
<reference evidence="1 2" key="1">
    <citation type="submission" date="2019-11" db="EMBL/GenBank/DDBJ databases">
        <authorList>
            <person name="Dong K."/>
        </authorList>
    </citation>
    <scope>NUCLEOTIDE SEQUENCE [LARGE SCALE GENOMIC DNA]</scope>
    <source>
        <strain evidence="1 2">NBRC 112902</strain>
    </source>
</reference>
<gene>
    <name evidence="1" type="ORF">GL300_23950</name>
</gene>
<protein>
    <recommendedName>
        <fullName evidence="3">Transposase DDE domain-containing protein</fullName>
    </recommendedName>
</protein>
<dbReference type="Proteomes" id="UP000449846">
    <property type="component" value="Unassembled WGS sequence"/>
</dbReference>
<keyword evidence="2" id="KW-1185">Reference proteome</keyword>
<dbReference type="EMBL" id="WMIG01000029">
    <property type="protein sequence ID" value="MTH62247.1"/>
    <property type="molecule type" value="Genomic_DNA"/>
</dbReference>